<feature type="region of interest" description="Disordered" evidence="2">
    <location>
        <begin position="1902"/>
        <end position="1931"/>
    </location>
</feature>
<keyword evidence="1" id="KW-0175">Coiled coil</keyword>
<feature type="compositionally biased region" description="Pro residues" evidence="2">
    <location>
        <begin position="41"/>
        <end position="51"/>
    </location>
</feature>
<feature type="region of interest" description="Disordered" evidence="2">
    <location>
        <begin position="435"/>
        <end position="457"/>
    </location>
</feature>
<name>A0A4U7BDE0_9PEZI</name>
<dbReference type="PANTHER" id="PTHR45615">
    <property type="entry name" value="MYOSIN HEAVY CHAIN, NON-MUSCLE"/>
    <property type="match status" value="1"/>
</dbReference>
<dbReference type="Proteomes" id="UP000308133">
    <property type="component" value="Unassembled WGS sequence"/>
</dbReference>
<evidence type="ECO:0000256" key="2">
    <source>
        <dbReference type="SAM" id="MobiDB-lite"/>
    </source>
</evidence>
<organism evidence="3 4">
    <name type="scientific">Elsinoe australis</name>
    <dbReference type="NCBI Taxonomy" id="40998"/>
    <lineage>
        <taxon>Eukaryota</taxon>
        <taxon>Fungi</taxon>
        <taxon>Dikarya</taxon>
        <taxon>Ascomycota</taxon>
        <taxon>Pezizomycotina</taxon>
        <taxon>Dothideomycetes</taxon>
        <taxon>Dothideomycetidae</taxon>
        <taxon>Myriangiales</taxon>
        <taxon>Elsinoaceae</taxon>
        <taxon>Elsinoe</taxon>
    </lineage>
</organism>
<feature type="compositionally biased region" description="Low complexity" evidence="2">
    <location>
        <begin position="58"/>
        <end position="68"/>
    </location>
</feature>
<feature type="region of interest" description="Disordered" evidence="2">
    <location>
        <begin position="1"/>
        <end position="165"/>
    </location>
</feature>
<evidence type="ECO:0000256" key="1">
    <source>
        <dbReference type="SAM" id="Coils"/>
    </source>
</evidence>
<proteinExistence type="predicted"/>
<evidence type="ECO:0000313" key="4">
    <source>
        <dbReference type="Proteomes" id="UP000308133"/>
    </source>
</evidence>
<evidence type="ECO:0000313" key="3">
    <source>
        <dbReference type="EMBL" id="TKX27026.1"/>
    </source>
</evidence>
<feature type="compositionally biased region" description="Basic and acidic residues" evidence="2">
    <location>
        <begin position="448"/>
        <end position="457"/>
    </location>
</feature>
<feature type="region of interest" description="Disordered" evidence="2">
    <location>
        <begin position="1945"/>
        <end position="2033"/>
    </location>
</feature>
<protein>
    <submittedName>
        <fullName evidence="3">Putative microtubule motor associated protein</fullName>
    </submittedName>
</protein>
<sequence length="2161" mass="233483">MPSVDRDVSSDRELRHRPSFSESASGRLSVPMWDSADPDRCPPPLPIPPGSPSLQTKANASAGIQAAANKLHERARESLGASYLAHVSPNGSPEKSLVKGAAHRRMQSAHVGGGKDLKSYLDGMRSGSPERTPGAAADYYSSSNSRPDTPTRVPPKPIIGENTPPSATMRALQSFVVKDDLALPDITNGRTAKSGDPEVSAQLLKLTTIATNLQNEMSALSRRSKDNAVDLLSLKEAANKRDEDIRKNLKDLMSSPSLLGPASPSLGRGGHFGLGLLDSKAYGSPPSLPRAASHNSLFDAGSPSPYSVEGAASVAMLEKIIREMVTKEGQERLLSTLSELTEKSSKMSTEAVTRVNDLAEFIKDKNKNPALHGNAGALVRSGSPGGEIPADLKTLLGKIKDSVTSNGGMTAEIKALIRELRGEILGMGRELGRKLDQVESAGQGTSRSPEEEQASRMEMQRVVNQSVKDLRDHMENLIQESARQSSALVQARGDSSSEDMYAVVKHALAEHGAALVQSQNQDFDKEEILSAVRTACENFKPEIELQQYGLERDEILEVLKEGLAEHRSGEEMAQASQVNKQEVYDAMQEALQSVQLPSPILDTHAIKADMLASIRECLEEFKSTNPGLGANPLDDGATRELINDAIRSGLEEHSDKTQRVMEISRDDLFDAVKAGLDGSSIPFGGFGEQVLQQLHELVDGMKVEFKQYSAANGRDTEQVLDAVKDGLEVLRGQIETYVDRAQDVTGKDEIIDIVRSGLDNLRQDVQGFVAEGPASGKQELLEYIKSEFEHLHATIGGEPLGTREPGFFDGDKSDILAAIENVRSEVGARGMGSEIDGESLESVKEEIAHLRDTLAPLLIKVGAAADKEEMLATIKEAMAELPSQPGAGINTDVLEAIRGEFENLQSTVTRTGSNRADMEEMLDTIRLGLDDLRSHVDKKTENPEKHILNGEILDALNEGLDNLRSDVNKTLEKPVDMTVTYEILDTLKEGLAGLRADMDKLSAGRGASPDGAIVLADSGELTRDGPVDGATPAVDSLKKDDLEKMEVLLAQLQIKVEAMDKNIQDIPAQTTRDEPAPEGLSKEHLTGLEDMLKEVQTAVIELAAKEKVDVDNAVTKADTDAIETLLRNTKSQIEELQIPGVENLASREQTDAVEAVARVAKDAIYALATKVDESLATKEDVAVVEVLATDVKTALEELKEKTQGLSEEEEAKRLTKPDLDVLGVICTEIKDKVSEMVLPDVESLPEKADIEQLQGLINDLRDGHEKFREQYDKDIGVTAQAFDDRRKDTEEIVGSVTAIKSLLEEFKQEALDRDEAGTGTLDELKDSLTAITEKVESNPAISEDVKALAETVKTEFEKATASLDAIKTDHGEQLTAHLEKGTEHKDAIITDLSTKIDGRIDELVAKYTEAQAAVEEKAAAQEEALKSTKDLADELKLSIDTLGTALTASSATFNESTEKLSQESSTVFNRVDDVFNKLDETQAGLKGEHAATRDEVAKTAEGIAGVKDELLEHNPKVLVSLAELHALVSAHFEHAKTQGEEHAEALKGLGEGHKVHVEEIKTAFGEASAGLRALPEAEEGEKEVKVQVDEVALHEKLDQLLGRPAEVATDAAVHEKLDKLVESVPGNNAELLEKIHEFVAQSREEGEEKSVQLEKLDAIHAQMMATAAEVTAFVAGQTQRISDASETREREAEELGKLIERHGTRKEHLEADIEVLNSDREELREEVARFREEKDALAREKSRLAADVHALHAALAIRKEELAVMESRADKLERRVLEGLMDQSRAALLRSSVAAASAKSKTPKQSPRKKPMRDLRVVSGQSEASTVTAPSLAPSLASSISQAAHAVVRQKPSRPSMARNSGVTMPAERRIMSLSQISHNAGGGSARQSLVGPPVISAPQGRLESLKRSQSVRTSGLGVPRKSSWSAGGAGINKRGFTPLGLSVIGDEEADKENEAENLSEMDTESRRTSVSRDQSYASETGSVVTGDDDRSRYSESFVEFSDAGSRRTSGQTVTESELSRVQTAEDERRSMDSAMASMVAQQVRDRLADGELDDDARTETDLGVVSAVGTVDDGGDEEAAIVLASPMEEKAEDKQLVVQTPGVTSMDWASKDGKDEHDHRHDFATPADSGLGSDLPTAALGRDEFGGYFPLAGPESVIAE</sequence>
<dbReference type="GO" id="GO:0051015">
    <property type="term" value="F:actin filament binding"/>
    <property type="evidence" value="ECO:0007669"/>
    <property type="project" value="TreeGrafter"/>
</dbReference>
<dbReference type="GO" id="GO:0000146">
    <property type="term" value="F:microfilament motor activity"/>
    <property type="evidence" value="ECO:0007669"/>
    <property type="project" value="TreeGrafter"/>
</dbReference>
<dbReference type="EMBL" id="PTQR01000009">
    <property type="protein sequence ID" value="TKX27026.1"/>
    <property type="molecule type" value="Genomic_DNA"/>
</dbReference>
<feature type="compositionally biased region" description="Polar residues" evidence="2">
    <location>
        <begin position="2007"/>
        <end position="2023"/>
    </location>
</feature>
<feature type="region of interest" description="Disordered" evidence="2">
    <location>
        <begin position="1794"/>
        <end position="1826"/>
    </location>
</feature>
<feature type="compositionally biased region" description="Basic and acidic residues" evidence="2">
    <location>
        <begin position="2110"/>
        <end position="2124"/>
    </location>
</feature>
<feature type="compositionally biased region" description="Basic and acidic residues" evidence="2">
    <location>
        <begin position="1"/>
        <end position="16"/>
    </location>
</feature>
<feature type="coiled-coil region" evidence="1">
    <location>
        <begin position="1699"/>
        <end position="1775"/>
    </location>
</feature>
<feature type="coiled-coil region" evidence="1">
    <location>
        <begin position="1188"/>
        <end position="1215"/>
    </location>
</feature>
<feature type="compositionally biased region" description="Polar residues" evidence="2">
    <location>
        <begin position="1972"/>
        <end position="1984"/>
    </location>
</feature>
<feature type="compositionally biased region" description="Acidic residues" evidence="2">
    <location>
        <begin position="1946"/>
        <end position="1963"/>
    </location>
</feature>
<accession>A0A4U7BDE0</accession>
<gene>
    <name evidence="3" type="ORF">C1H76_0781</name>
</gene>
<comment type="caution">
    <text evidence="3">The sequence shown here is derived from an EMBL/GenBank/DDBJ whole genome shotgun (WGS) entry which is preliminary data.</text>
</comment>
<dbReference type="GO" id="GO:0032982">
    <property type="term" value="C:myosin filament"/>
    <property type="evidence" value="ECO:0007669"/>
    <property type="project" value="TreeGrafter"/>
</dbReference>
<feature type="region of interest" description="Disordered" evidence="2">
    <location>
        <begin position="2088"/>
        <end position="2137"/>
    </location>
</feature>
<dbReference type="GO" id="GO:0005737">
    <property type="term" value="C:cytoplasm"/>
    <property type="evidence" value="ECO:0007669"/>
    <property type="project" value="TreeGrafter"/>
</dbReference>
<dbReference type="GO" id="GO:0016460">
    <property type="term" value="C:myosin II complex"/>
    <property type="evidence" value="ECO:0007669"/>
    <property type="project" value="TreeGrafter"/>
</dbReference>
<reference evidence="3 4" key="1">
    <citation type="submission" date="2018-02" db="EMBL/GenBank/DDBJ databases">
        <title>Draft genome sequences of Elsinoe sp., causing black scab on jojoba.</title>
        <authorList>
            <person name="Stodart B."/>
            <person name="Jeffress S."/>
            <person name="Ash G."/>
            <person name="Arun Chinnappa K."/>
        </authorList>
    </citation>
    <scope>NUCLEOTIDE SEQUENCE [LARGE SCALE GENOMIC DNA]</scope>
    <source>
        <strain evidence="3 4">Hillstone_2</strain>
    </source>
</reference>
<dbReference type="PANTHER" id="PTHR45615:SF40">
    <property type="entry name" value="MYOSIN HEAVY CHAIN, NON-MUSCLE"/>
    <property type="match status" value="1"/>
</dbReference>